<proteinExistence type="predicted"/>
<keyword evidence="4" id="KW-1185">Reference proteome</keyword>
<evidence type="ECO:0000313" key="3">
    <source>
        <dbReference type="Proteomes" id="UP000035579"/>
    </source>
</evidence>
<organism evidence="1 3">
    <name type="scientific">Archangium gephyra</name>
    <dbReference type="NCBI Taxonomy" id="48"/>
    <lineage>
        <taxon>Bacteria</taxon>
        <taxon>Pseudomonadati</taxon>
        <taxon>Myxococcota</taxon>
        <taxon>Myxococcia</taxon>
        <taxon>Myxococcales</taxon>
        <taxon>Cystobacterineae</taxon>
        <taxon>Archangiaceae</taxon>
        <taxon>Archangium</taxon>
    </lineage>
</organism>
<reference evidence="1 3" key="1">
    <citation type="submission" date="2015-05" db="EMBL/GenBank/DDBJ databases">
        <title>Genome assembly of Archangium gephyra DSM 2261.</title>
        <authorList>
            <person name="Sharma G."/>
            <person name="Subramanian S."/>
        </authorList>
    </citation>
    <scope>NUCLEOTIDE SEQUENCE [LARGE SCALE GENOMIC DNA]</scope>
    <source>
        <strain evidence="1 3">DSM 2261</strain>
    </source>
</reference>
<dbReference type="EMBL" id="CP011509">
    <property type="protein sequence ID" value="AKJ00676.1"/>
    <property type="molecule type" value="Genomic_DNA"/>
</dbReference>
<evidence type="ECO:0000313" key="2">
    <source>
        <dbReference type="EMBL" id="REG20719.1"/>
    </source>
</evidence>
<evidence type="ECO:0000313" key="1">
    <source>
        <dbReference type="EMBL" id="AKJ00676.1"/>
    </source>
</evidence>
<name>A0AAC8TDL7_9BACT</name>
<dbReference type="KEGG" id="age:AA314_02302"/>
<accession>A0AAC8TDL7</accession>
<dbReference type="Proteomes" id="UP000035579">
    <property type="component" value="Chromosome"/>
</dbReference>
<dbReference type="RefSeq" id="WP_047855440.1">
    <property type="nucleotide sequence ID" value="NZ_CP011509.1"/>
</dbReference>
<dbReference type="AlphaFoldDB" id="A0AAC8TDL7"/>
<dbReference type="Proteomes" id="UP000256345">
    <property type="component" value="Unassembled WGS sequence"/>
</dbReference>
<protein>
    <submittedName>
        <fullName evidence="1">Uncharacterized protein</fullName>
    </submittedName>
</protein>
<gene>
    <name evidence="1" type="ORF">AA314_02302</name>
    <name evidence="2" type="ORF">ATI61_12075</name>
</gene>
<sequence>MHIVQFLLPLRDNERRAFPRADFEKVRTELTEHFGGVTAFLQSPASGAWKEEEQGETVRDEMLLFEVMVERLDRKWWSGYRAELERRFRQERIVVRALGAETL</sequence>
<reference evidence="2 4" key="2">
    <citation type="submission" date="2018-08" db="EMBL/GenBank/DDBJ databases">
        <title>Genomic Encyclopedia of Archaeal and Bacterial Type Strains, Phase II (KMG-II): from individual species to whole genera.</title>
        <authorList>
            <person name="Goeker M."/>
        </authorList>
    </citation>
    <scope>NUCLEOTIDE SEQUENCE [LARGE SCALE GENOMIC DNA]</scope>
    <source>
        <strain evidence="2 4">DSM 2261</strain>
    </source>
</reference>
<dbReference type="EMBL" id="QUMU01000020">
    <property type="protein sequence ID" value="REG20719.1"/>
    <property type="molecule type" value="Genomic_DNA"/>
</dbReference>
<evidence type="ECO:0000313" key="4">
    <source>
        <dbReference type="Proteomes" id="UP000256345"/>
    </source>
</evidence>